<dbReference type="PANTHER" id="PTHR47950:SF22">
    <property type="entry name" value="CYTOCHROME P450 76C1-RELATED"/>
    <property type="match status" value="1"/>
</dbReference>
<dbReference type="PANTHER" id="PTHR47950">
    <property type="entry name" value="CYTOCHROME P450, FAMILY 76, SUBFAMILY C, POLYPEPTIDE 5-RELATED"/>
    <property type="match status" value="1"/>
</dbReference>
<dbReference type="PRINTS" id="PR00463">
    <property type="entry name" value="EP450I"/>
</dbReference>
<name>A0ABC8K4C3_ERUVS</name>
<keyword evidence="3" id="KW-0560">Oxidoreductase</keyword>
<feature type="transmembrane region" description="Helical" evidence="6">
    <location>
        <begin position="525"/>
        <end position="548"/>
    </location>
</feature>
<dbReference type="PRINTS" id="PR00385">
    <property type="entry name" value="P450"/>
</dbReference>
<dbReference type="PROSITE" id="PS00086">
    <property type="entry name" value="CYTOCHROME_P450"/>
    <property type="match status" value="1"/>
</dbReference>
<dbReference type="CDD" id="cd11073">
    <property type="entry name" value="CYP76-like"/>
    <property type="match status" value="1"/>
</dbReference>
<dbReference type="InterPro" id="IPR017972">
    <property type="entry name" value="Cyt_P450_CS"/>
</dbReference>
<keyword evidence="6" id="KW-0472">Membrane</keyword>
<dbReference type="Proteomes" id="UP001642260">
    <property type="component" value="Unassembled WGS sequence"/>
</dbReference>
<dbReference type="SUPFAM" id="SSF48264">
    <property type="entry name" value="Cytochrome P450"/>
    <property type="match status" value="2"/>
</dbReference>
<evidence type="ECO:0000256" key="6">
    <source>
        <dbReference type="SAM" id="Phobius"/>
    </source>
</evidence>
<dbReference type="Pfam" id="PF00067">
    <property type="entry name" value="p450"/>
    <property type="match status" value="2"/>
</dbReference>
<evidence type="ECO:0000313" key="7">
    <source>
        <dbReference type="EMBL" id="CAH8343341.1"/>
    </source>
</evidence>
<keyword evidence="8" id="KW-1185">Reference proteome</keyword>
<proteinExistence type="inferred from homology"/>
<keyword evidence="5" id="KW-0349">Heme</keyword>
<gene>
    <name evidence="7" type="ORF">ERUC_LOCUS16072</name>
</gene>
<protein>
    <recommendedName>
        <fullName evidence="9">Cytochrome P450</fullName>
    </recommendedName>
</protein>
<evidence type="ECO:0000313" key="8">
    <source>
        <dbReference type="Proteomes" id="UP001642260"/>
    </source>
</evidence>
<keyword evidence="6" id="KW-0812">Transmembrane</keyword>
<organism evidence="7 8">
    <name type="scientific">Eruca vesicaria subsp. sativa</name>
    <name type="common">Garden rocket</name>
    <name type="synonym">Eruca sativa</name>
    <dbReference type="NCBI Taxonomy" id="29727"/>
    <lineage>
        <taxon>Eukaryota</taxon>
        <taxon>Viridiplantae</taxon>
        <taxon>Streptophyta</taxon>
        <taxon>Embryophyta</taxon>
        <taxon>Tracheophyta</taxon>
        <taxon>Spermatophyta</taxon>
        <taxon>Magnoliopsida</taxon>
        <taxon>eudicotyledons</taxon>
        <taxon>Gunneridae</taxon>
        <taxon>Pentapetalae</taxon>
        <taxon>rosids</taxon>
        <taxon>malvids</taxon>
        <taxon>Brassicales</taxon>
        <taxon>Brassicaceae</taxon>
        <taxon>Brassiceae</taxon>
        <taxon>Eruca</taxon>
    </lineage>
</organism>
<dbReference type="GO" id="GO:0046872">
    <property type="term" value="F:metal ion binding"/>
    <property type="evidence" value="ECO:0007669"/>
    <property type="project" value="UniProtKB-KW"/>
</dbReference>
<evidence type="ECO:0000256" key="3">
    <source>
        <dbReference type="ARBA" id="ARBA00023002"/>
    </source>
</evidence>
<keyword evidence="4 5" id="KW-0408">Iron</keyword>
<evidence type="ECO:0000256" key="1">
    <source>
        <dbReference type="ARBA" id="ARBA00010617"/>
    </source>
</evidence>
<dbReference type="InterPro" id="IPR036396">
    <property type="entry name" value="Cyt_P450_sf"/>
</dbReference>
<keyword evidence="2 5" id="KW-0479">Metal-binding</keyword>
<sequence>MSRTGAMKHTIAPAVLLIFSFLLTCLLFAAVQSRRRSSGPLRLVPSRPLVPPGPPRILGWPIIGLLHFIGKAPHRSLATLSRFYGPVMSLRLGSKTTVVISSPEAAQEVLKTSDHVFSAQAFSETVRTIGHQEDVSIPGIPFMSPHWRLWRKILETKLFSRKCLDATKTIRSKKVKELITFIMESCERGEAVEIARACFVTTLNVISNVVFSTDLGSYDQMASVELRDSLFRVMEIMGKPNLANYFPSIEHLDLQGIKEEMKVCSERLFSVFQGLIDARMAERSPRPEPREARSSDLLDSLVDLIQEDGCEVDVNDIKHFLYDLFIAGTETNSTTVEWAMVELLRNPEAMVNAKVEINFIVGPNRYVRDSDLLEFPYLQAVVTETLRLHPPNPFLIPRKAESDIEVLGFFLPENAQILVNAWAIGRDQSVWENAERFKPERFLGRELGSIGQDFEMIPFGAGRRMCPGISMALRIVPHMLASLIYSFGWTLENEKDYAAPADLDMNETFGLTLHKSNPLYSDFKYLMEMALFLIFCFLLSFILLATAVRSKRRSTLLPPGPPGWPIIGNILQIGKAPHRSLADLSRIFGPVMSLRLGSLTTVIISSPEAAREVLKTHDQVLSGRIILDPIRSIDHYDVSMAWLPSTSPRWRLWRKISATHMFSPQCLDANKSVRMKKVNELVTFMSKICERGESVDIARASFVTSLNIISNTFFSTDLGSYDLKTSMELQESVVRIMETIGKPNLANYFPLIGFLDMQGIRKEMKVCSDMLFQVFQGFIDARNNEKATRAERDLLDSLMDLVKGNESELNVNDIKHFLYDMFLGGTDTNSTVVEWAMAELLRNPKTMAKAQAEIDDMW</sequence>
<evidence type="ECO:0000256" key="4">
    <source>
        <dbReference type="ARBA" id="ARBA00023004"/>
    </source>
</evidence>
<keyword evidence="6" id="KW-1133">Transmembrane helix</keyword>
<dbReference type="Gene3D" id="1.10.630.10">
    <property type="entry name" value="Cytochrome P450"/>
    <property type="match status" value="2"/>
</dbReference>
<dbReference type="InterPro" id="IPR001128">
    <property type="entry name" value="Cyt_P450"/>
</dbReference>
<evidence type="ECO:0000256" key="2">
    <source>
        <dbReference type="ARBA" id="ARBA00022723"/>
    </source>
</evidence>
<dbReference type="AlphaFoldDB" id="A0ABC8K4C3"/>
<comment type="caution">
    <text evidence="7">The sequence shown here is derived from an EMBL/GenBank/DDBJ whole genome shotgun (WGS) entry which is preliminary data.</text>
</comment>
<accession>A0ABC8K4C3</accession>
<feature type="binding site" description="axial binding residue" evidence="5">
    <location>
        <position position="466"/>
    </location>
    <ligand>
        <name>heme</name>
        <dbReference type="ChEBI" id="CHEBI:30413"/>
    </ligand>
    <ligandPart>
        <name>Fe</name>
        <dbReference type="ChEBI" id="CHEBI:18248"/>
    </ligandPart>
</feature>
<dbReference type="EMBL" id="CAKOAT010151265">
    <property type="protein sequence ID" value="CAH8343341.1"/>
    <property type="molecule type" value="Genomic_DNA"/>
</dbReference>
<comment type="similarity">
    <text evidence="1">Belongs to the cytochrome P450 family.</text>
</comment>
<dbReference type="GO" id="GO:0016491">
    <property type="term" value="F:oxidoreductase activity"/>
    <property type="evidence" value="ECO:0007669"/>
    <property type="project" value="UniProtKB-KW"/>
</dbReference>
<dbReference type="InterPro" id="IPR002401">
    <property type="entry name" value="Cyt_P450_E_grp-I"/>
</dbReference>
<comment type="cofactor">
    <cofactor evidence="5">
        <name>heme</name>
        <dbReference type="ChEBI" id="CHEBI:30413"/>
    </cofactor>
</comment>
<reference evidence="7 8" key="1">
    <citation type="submission" date="2022-03" db="EMBL/GenBank/DDBJ databases">
        <authorList>
            <person name="Macdonald S."/>
            <person name="Ahmed S."/>
            <person name="Newling K."/>
        </authorList>
    </citation>
    <scope>NUCLEOTIDE SEQUENCE [LARGE SCALE GENOMIC DNA]</scope>
</reference>
<evidence type="ECO:0000256" key="5">
    <source>
        <dbReference type="PIRSR" id="PIRSR602401-1"/>
    </source>
</evidence>
<dbReference type="FunFam" id="1.10.630.10:FF:000007">
    <property type="entry name" value="Cytochrome P450 76C4"/>
    <property type="match status" value="1"/>
</dbReference>
<evidence type="ECO:0008006" key="9">
    <source>
        <dbReference type="Google" id="ProtNLM"/>
    </source>
</evidence>